<feature type="signal peptide" evidence="1">
    <location>
        <begin position="1"/>
        <end position="22"/>
    </location>
</feature>
<proteinExistence type="predicted"/>
<dbReference type="AlphaFoldDB" id="A0A3P3XIL6"/>
<evidence type="ECO:0000313" key="3">
    <source>
        <dbReference type="EMBL" id="SLM12906.1"/>
    </source>
</evidence>
<sequence length="193" mass="20004">MKRTVYFILTLLFVLGFGSTSAQTAALIPPQLAGIFEAPGFITSAGQTSDAAIVKVLVNTRLKLNFGYDIAAKPQAVSGAKTLVLVLGASNKGLGAAGLSIEQETERVKAVLALAKSEHMRIIAMHTGGTARRGESSNAIIALCVPHADVAIVVEGGNNDGFFTDLCAKEKVPLVMVPSIAEAGNVLKGLMAK</sequence>
<evidence type="ECO:0000256" key="1">
    <source>
        <dbReference type="SAM" id="SignalP"/>
    </source>
</evidence>
<protein>
    <recommendedName>
        <fullName evidence="2">DUF6305 domain-containing protein</fullName>
    </recommendedName>
</protein>
<feature type="chain" id="PRO_5017992318" description="DUF6305 domain-containing protein" evidence="1">
    <location>
        <begin position="23"/>
        <end position="193"/>
    </location>
</feature>
<gene>
    <name evidence="3" type="ORF">SPIROBIBN47_270006</name>
</gene>
<evidence type="ECO:0000259" key="2">
    <source>
        <dbReference type="Pfam" id="PF19823"/>
    </source>
</evidence>
<accession>A0A3P3XIL6</accession>
<organism evidence="3">
    <name type="scientific">uncultured spirochete</name>
    <dbReference type="NCBI Taxonomy" id="156406"/>
    <lineage>
        <taxon>Bacteria</taxon>
        <taxon>Pseudomonadati</taxon>
        <taxon>Spirochaetota</taxon>
        <taxon>Spirochaetia</taxon>
        <taxon>Spirochaetales</taxon>
        <taxon>environmental samples</taxon>
    </lineage>
</organism>
<dbReference type="EMBL" id="FWDM01000020">
    <property type="protein sequence ID" value="SLM12906.1"/>
    <property type="molecule type" value="Genomic_DNA"/>
</dbReference>
<keyword evidence="1" id="KW-0732">Signal</keyword>
<reference evidence="3" key="1">
    <citation type="submission" date="2017-02" db="EMBL/GenBank/DDBJ databases">
        <authorList>
            <person name="Regsiter A."/>
            <person name="William W."/>
        </authorList>
    </citation>
    <scope>NUCLEOTIDE SEQUENCE</scope>
    <source>
        <strain evidence="3">Bib</strain>
    </source>
</reference>
<dbReference type="InterPro" id="IPR046272">
    <property type="entry name" value="DUF6305"/>
</dbReference>
<dbReference type="Pfam" id="PF19823">
    <property type="entry name" value="DUF6305"/>
    <property type="match status" value="1"/>
</dbReference>
<feature type="domain" description="DUF6305" evidence="2">
    <location>
        <begin position="39"/>
        <end position="189"/>
    </location>
</feature>
<name>A0A3P3XIL6_9SPIR</name>